<dbReference type="SUPFAM" id="SSF56672">
    <property type="entry name" value="DNA/RNA polymerases"/>
    <property type="match status" value="1"/>
</dbReference>
<feature type="domain" description="OTU" evidence="13">
    <location>
        <begin position="866"/>
        <end position="974"/>
    </location>
</feature>
<evidence type="ECO:0000259" key="15">
    <source>
        <dbReference type="PROSITE" id="PS51492"/>
    </source>
</evidence>
<keyword evidence="6" id="KW-0378">Hydrolase</keyword>
<keyword evidence="3" id="KW-0808">Transferase</keyword>
<dbReference type="Pfam" id="PF05379">
    <property type="entry name" value="Peptidase_C23"/>
    <property type="match status" value="1"/>
</dbReference>
<keyword evidence="7" id="KW-0347">Helicase</keyword>
<feature type="domain" description="Fe2OG dioxygenase" evidence="14">
    <location>
        <begin position="727"/>
        <end position="818"/>
    </location>
</feature>
<dbReference type="GO" id="GO:0039694">
    <property type="term" value="P:viral RNA genome replication"/>
    <property type="evidence" value="ECO:0007669"/>
    <property type="project" value="InterPro"/>
</dbReference>
<proteinExistence type="inferred from homology"/>
<keyword evidence="8" id="KW-0067">ATP-binding</keyword>
<evidence type="ECO:0000256" key="11">
    <source>
        <dbReference type="ARBA" id="ARBA00047984"/>
    </source>
</evidence>
<feature type="domain" description="RdRp catalytic" evidence="12">
    <location>
        <begin position="1738"/>
        <end position="1845"/>
    </location>
</feature>
<dbReference type="InterPro" id="IPR043502">
    <property type="entry name" value="DNA/RNA_pol_sf"/>
</dbReference>
<evidence type="ECO:0000259" key="13">
    <source>
        <dbReference type="PROSITE" id="PS50802"/>
    </source>
</evidence>
<evidence type="ECO:0000256" key="2">
    <source>
        <dbReference type="ARBA" id="ARBA00022484"/>
    </source>
</evidence>
<comment type="similarity">
    <text evidence="1">Belongs to the potexviruses/carlaviruses RNA replication protein family.</text>
</comment>
<sequence length="1956" mass="220635">MALTYRSPIENVLTTFTTTEQSSISAPAVKWYKDHEAEHFALFNYALPELAKQRLWQSGLYLSPFSALPHSHPVCKTLENYMLYSVLPTYVDNTFYFVGIKNHKLEFLKQRRKHVNLVESLNRYVTSADKFRYPNDFVIARSEEICGLKRHQRFLSNPSLKTLLPDVVAKSQKNLFFHDEIHYWDYDSLTTFLEIVKPNKLVCTMVYPPELLVGAKESLNPWGYHFEVQGDSFRFYPDGVRTEGYTQPLAGGNLLKANSIVLADGTTYGVDLLCSKFAHHLIGLSKGESKFPVDRSFGDFDAVSAEGLKKICARVQGAIPIAYGTISRIYRYLRTLNKPDTQSAMAKLSQLLPEPSGYEIKFIQDFSKLVISTPVTQTMFTNNYCEAMLQSLIASAPPILGKYFSKFAALTLDKFIEELKPLTFNLKLREYKSTSNCNIDYFDFAADLEPQTVLQLLDDGFQCSKMFYGERARSLYHCNEPSFSCFDFDDSILERTLTAYFVNAHGSESQVRFSLGRLRHFSYAFLRKCSLTAQACWGITTEMLLRIRKRVEAILVRFYKFSFFTEPAVWFAEGNRRRNVRYLNATREIPTGLFCRNDIYKGVISELLIKRRASTPMDNPKPAEEEPQPGALTMLELEPDSGSDDDVILPRIVQSFTCKCGTILPFFDVVGADLCILPTPDKLRGRNAGWYSKDGRPYSYNGGAHKSLGWPIWLDTFLELNAHGYGPFDSVLVQEYSNDSGIGYHADNEEIFKPDGEILTMSIRGSASFGLKCAAGECGFEHLECTPFVMPGGLQQTHKHRVSGTRGSRISLTFRMLREGAYLSSDESANGFGSDHDSEEEDALAEASETFGVKLDLRKTHPLSAFKPIEVPADGDCFWHAVGYLIGLNGVEVKKAVAGRAKVELKSNEALTKQLGNKVFAENEAFAAACVILDMSITFIISEEGHSVIFSKEGSTLMLYIKLQHTHCSPLLPRNDCVIVAGASALSRSVKDIYKVLMRREYALIFKQLCAGEGLSLMLLGQFFSIFDIHAYINFEGEHMEVNESGSLKRCFTVEQEHITHNVKMGCSAITPTMTGSNNSVSLKSLKVLKTCGTELTYIVEEERARRLAGSLHSGTTGAVCSSLFNGTPNLLQGLNPDWEARNVVAILGTFGSGKSTLFKELFKKNPGKLICFVSPRRSLAQEIKESVFGKSATEGGKFKIVRNKKNCNFNVCTFETFLKLAKGLKAGHTLVLDEIQLYPPGYLDLVACLVPRSCHLSVVGDPCQSNYDSEGDRSIFAGAASDIHKLLAGAKYKFVTRSRRFFNKTFLGRLPCAMDENKQTVSEEYFMARSFDEVRSLSKVFTEVFLVPGFDEKKIIKAHFPNCENILTFGESTGRTFEYGSILITQSGFSVCEQRWITALSGFSRNLLFLNLTEASFEAIAENMDDRALGKFFTQSASIDDLRKILPGEPLFADHYVPKLGKDHCVREDKLAGDPWLKTMVFLGQEEDVEKVEIEEAILAEPWFKTHLPLCEMESVRASWVQNFKAKEHREVRKGYLVSDQFTDEHSKNRGKVLTNAAERFEAIYPRHKNSDTVTFLMAVRKRLRFSNPMVECAKLNEARGYGKYLLDNFLKFVPLKAKHNPEFMARSVRDFEEKKTSKSAATIENHAGRSCRDWLADMGLIFMKSQICTKFDNRFRVAKAAQSIVCFQHSVLCRFAPYMRYIEMKLQEALPKNFYIHSGKGLEELNKWVLSGNFRGICTESDYEAFDASQDQHIVAFELACMEYLGIPKDLIADYCYIKTHLGSKLGSFAIMRFSGEASTFLFNTMANMLFTFLRYELTGKEFISFAGDDMCASKRLRVSTEHESFLGKLKLKAKVNFTANPTFCGWCLTTDGIFKKPQLVFERLCIAKETNNLANCIDNYAIEVSYAYKLGEAAVQHMSIEDMESYYNCVRIIIKNKHLLKSDVAKTFANGSS</sequence>
<dbReference type="PROSITE" id="PS51743">
    <property type="entry name" value="ALPHAVIRUS_MT"/>
    <property type="match status" value="1"/>
</dbReference>
<accession>B9UZ29</accession>
<dbReference type="Pfam" id="PF01443">
    <property type="entry name" value="Viral_helicase1"/>
    <property type="match status" value="1"/>
</dbReference>
<evidence type="ECO:0000256" key="5">
    <source>
        <dbReference type="ARBA" id="ARBA00022741"/>
    </source>
</evidence>
<dbReference type="CDD" id="cd22792">
    <property type="entry name" value="OTU_RDRP-like"/>
    <property type="match status" value="1"/>
</dbReference>
<dbReference type="InterPro" id="IPR003323">
    <property type="entry name" value="OTU_dom"/>
</dbReference>
<evidence type="ECO:0000256" key="10">
    <source>
        <dbReference type="ARBA" id="ARBA00042213"/>
    </source>
</evidence>
<dbReference type="Gene3D" id="2.60.120.590">
    <property type="entry name" value="Alpha-ketoglutarate-dependent dioxygenase AlkB-like"/>
    <property type="match status" value="1"/>
</dbReference>
<dbReference type="GO" id="GO:0003724">
    <property type="term" value="F:RNA helicase activity"/>
    <property type="evidence" value="ECO:0007669"/>
    <property type="project" value="UniProtKB-EC"/>
</dbReference>
<keyword evidence="4" id="KW-0548">Nucleotidyltransferase</keyword>
<evidence type="ECO:0000256" key="8">
    <source>
        <dbReference type="ARBA" id="ARBA00022840"/>
    </source>
</evidence>
<evidence type="ECO:0000313" key="18">
    <source>
        <dbReference type="EMBL" id="ACM45985.1"/>
    </source>
</evidence>
<dbReference type="InterPro" id="IPR027417">
    <property type="entry name" value="P-loop_NTPase"/>
</dbReference>
<feature type="domain" description="Peptidase C23" evidence="15">
    <location>
        <begin position="973"/>
        <end position="1063"/>
    </location>
</feature>
<evidence type="ECO:0000259" key="16">
    <source>
        <dbReference type="PROSITE" id="PS51657"/>
    </source>
</evidence>
<evidence type="ECO:0000256" key="4">
    <source>
        <dbReference type="ARBA" id="ARBA00022695"/>
    </source>
</evidence>
<dbReference type="InterPro" id="IPR001788">
    <property type="entry name" value="RNA-dep_RNA_pol_alsuvir"/>
</dbReference>
<keyword evidence="5" id="KW-0547">Nucleotide-binding</keyword>
<dbReference type="GO" id="GO:0016817">
    <property type="term" value="F:hydrolase activity, acting on acid anhydrides"/>
    <property type="evidence" value="ECO:0007669"/>
    <property type="project" value="InterPro"/>
</dbReference>
<dbReference type="GO" id="GO:0006396">
    <property type="term" value="P:RNA processing"/>
    <property type="evidence" value="ECO:0007669"/>
    <property type="project" value="InterPro"/>
</dbReference>
<dbReference type="InterPro" id="IPR037151">
    <property type="entry name" value="AlkB-like_sf"/>
</dbReference>
<dbReference type="GO" id="GO:0005524">
    <property type="term" value="F:ATP binding"/>
    <property type="evidence" value="ECO:0007669"/>
    <property type="project" value="UniProtKB-KW"/>
</dbReference>
<dbReference type="SUPFAM" id="SSF51197">
    <property type="entry name" value="Clavaminate synthase-like"/>
    <property type="match status" value="1"/>
</dbReference>
<dbReference type="EMBL" id="FJ196836">
    <property type="protein sequence ID" value="ACM45985.1"/>
    <property type="molecule type" value="Genomic_RNA"/>
</dbReference>
<dbReference type="Pfam" id="PF00978">
    <property type="entry name" value="RdRP_2"/>
    <property type="match status" value="1"/>
</dbReference>
<dbReference type="PROSITE" id="PS51492">
    <property type="entry name" value="PEPTIDASE_C23"/>
    <property type="match status" value="1"/>
</dbReference>
<dbReference type="SUPFAM" id="SSF52540">
    <property type="entry name" value="P-loop containing nucleoside triphosphate hydrolases"/>
    <property type="match status" value="1"/>
</dbReference>
<dbReference type="GO" id="GO:0003968">
    <property type="term" value="F:RNA-directed RNA polymerase activity"/>
    <property type="evidence" value="ECO:0007669"/>
    <property type="project" value="UniProtKB-KW"/>
</dbReference>
<feature type="domain" description="(+)RNA virus helicase C-terminal" evidence="16">
    <location>
        <begin position="1121"/>
        <end position="1446"/>
    </location>
</feature>
<evidence type="ECO:0000256" key="9">
    <source>
        <dbReference type="ARBA" id="ARBA00022953"/>
    </source>
</evidence>
<dbReference type="Gene3D" id="3.40.50.300">
    <property type="entry name" value="P-loop containing nucleotide triphosphate hydrolases"/>
    <property type="match status" value="1"/>
</dbReference>
<dbReference type="InterPro" id="IPR008041">
    <property type="entry name" value="Peptidase_C23"/>
</dbReference>
<evidence type="ECO:0000259" key="12">
    <source>
        <dbReference type="PROSITE" id="PS50507"/>
    </source>
</evidence>
<evidence type="ECO:0000259" key="17">
    <source>
        <dbReference type="PROSITE" id="PS51743"/>
    </source>
</evidence>
<dbReference type="InterPro" id="IPR027351">
    <property type="entry name" value="(+)RNA_virus_helicase_core_dom"/>
</dbReference>
<keyword evidence="9" id="KW-0693">Viral RNA replication</keyword>
<dbReference type="GO" id="GO:0008174">
    <property type="term" value="F:mRNA methyltransferase activity"/>
    <property type="evidence" value="ECO:0007669"/>
    <property type="project" value="UniProtKB-UniRule"/>
</dbReference>
<dbReference type="InterPro" id="IPR005123">
    <property type="entry name" value="Oxoglu/Fe-dep_dioxygenase_dom"/>
</dbReference>
<dbReference type="PROSITE" id="PS50802">
    <property type="entry name" value="OTU"/>
    <property type="match status" value="1"/>
</dbReference>
<dbReference type="PROSITE" id="PS50507">
    <property type="entry name" value="RDRP_SSRNA_POS"/>
    <property type="match status" value="1"/>
</dbReference>
<protein>
    <recommendedName>
        <fullName evidence="10">ORF1 protein</fullName>
    </recommendedName>
</protein>
<dbReference type="GO" id="GO:0003723">
    <property type="term" value="F:RNA binding"/>
    <property type="evidence" value="ECO:0007669"/>
    <property type="project" value="InterPro"/>
</dbReference>
<evidence type="ECO:0000256" key="7">
    <source>
        <dbReference type="ARBA" id="ARBA00022806"/>
    </source>
</evidence>
<dbReference type="CDD" id="cd23245">
    <property type="entry name" value="Betaflexiviridae_RdRp"/>
    <property type="match status" value="1"/>
</dbReference>
<comment type="catalytic activity">
    <reaction evidence="11">
        <text>ATP + H2O = ADP + phosphate + H(+)</text>
        <dbReference type="Rhea" id="RHEA:13065"/>
        <dbReference type="ChEBI" id="CHEBI:15377"/>
        <dbReference type="ChEBI" id="CHEBI:15378"/>
        <dbReference type="ChEBI" id="CHEBI:30616"/>
        <dbReference type="ChEBI" id="CHEBI:43474"/>
        <dbReference type="ChEBI" id="CHEBI:456216"/>
        <dbReference type="EC" id="3.6.4.13"/>
    </reaction>
</comment>
<dbReference type="PROSITE" id="PS51657">
    <property type="entry name" value="PSRV_HELICASE"/>
    <property type="match status" value="1"/>
</dbReference>
<evidence type="ECO:0000256" key="6">
    <source>
        <dbReference type="ARBA" id="ARBA00022801"/>
    </source>
</evidence>
<evidence type="ECO:0000256" key="3">
    <source>
        <dbReference type="ARBA" id="ARBA00022679"/>
    </source>
</evidence>
<dbReference type="InterPro" id="IPR002588">
    <property type="entry name" value="Alphavirus-like_MT_dom"/>
</dbReference>
<keyword evidence="2" id="KW-0696">RNA-directed RNA polymerase</keyword>
<feature type="domain" description="Alphavirus-like MT" evidence="17">
    <location>
        <begin position="63"/>
        <end position="255"/>
    </location>
</feature>
<evidence type="ECO:0000256" key="1">
    <source>
        <dbReference type="ARBA" id="ARBA00008513"/>
    </source>
</evidence>
<dbReference type="GO" id="GO:0016556">
    <property type="term" value="P:mRNA modification"/>
    <property type="evidence" value="ECO:0007669"/>
    <property type="project" value="InterPro"/>
</dbReference>
<dbReference type="GO" id="GO:0006351">
    <property type="term" value="P:DNA-templated transcription"/>
    <property type="evidence" value="ECO:0007669"/>
    <property type="project" value="InterPro"/>
</dbReference>
<name>B9UZ29_9VIRU</name>
<dbReference type="InterPro" id="IPR007094">
    <property type="entry name" value="RNA-dir_pol_PSvirus"/>
</dbReference>
<dbReference type="Pfam" id="PF03171">
    <property type="entry name" value="2OG-FeII_Oxy"/>
    <property type="match status" value="1"/>
</dbReference>
<dbReference type="InterPro" id="IPR044861">
    <property type="entry name" value="IPNS-like_FE2OG_OXY"/>
</dbReference>
<evidence type="ECO:0000259" key="14">
    <source>
        <dbReference type="PROSITE" id="PS51471"/>
    </source>
</evidence>
<organism evidence="18">
    <name type="scientific">Helleborus net necrosis virus</name>
    <dbReference type="NCBI Taxonomy" id="592206"/>
    <lineage>
        <taxon>Viruses</taxon>
        <taxon>Riboviria</taxon>
        <taxon>Orthornavirae</taxon>
        <taxon>Kitrinoviricota</taxon>
        <taxon>Alsuviricetes</taxon>
        <taxon>Tymovirales</taxon>
        <taxon>Betaflexiviridae</taxon>
        <taxon>Quinvirinae</taxon>
        <taxon>Carlavirus</taxon>
        <taxon>Carlavirus necroretis</taxon>
    </lineage>
</organism>
<reference evidence="18" key="1">
    <citation type="journal article" date="2009" name="Plant Dis.">
        <title>Helleborus net necrosis virus: A New Carlavirus Associated with 'Black Death' of Helleborus spp.</title>
        <authorList>
            <person name="Eastwell K.C."/>
            <person name="duToit L.J."/>
            <person name="Druffel K.L."/>
        </authorList>
    </citation>
    <scope>NUCLEOTIDE SEQUENCE</scope>
    <source>
        <strain evidence="18">H6</strain>
    </source>
</reference>
<dbReference type="Pfam" id="PF01660">
    <property type="entry name" value="Vmethyltransf"/>
    <property type="match status" value="1"/>
</dbReference>
<dbReference type="PROSITE" id="PS51471">
    <property type="entry name" value="FE2OG_OXY"/>
    <property type="match status" value="1"/>
</dbReference>